<proteinExistence type="predicted"/>
<dbReference type="AlphaFoldDB" id="A0A8S1SAQ9"/>
<keyword evidence="1" id="KW-0732">Signal</keyword>
<keyword evidence="3" id="KW-1185">Reference proteome</keyword>
<gene>
    <name evidence="2" type="ORF">POCTA_138.1.T0070251</name>
</gene>
<dbReference type="EMBL" id="CAJJDP010000006">
    <property type="protein sequence ID" value="CAD8136159.1"/>
    <property type="molecule type" value="Genomic_DNA"/>
</dbReference>
<feature type="chain" id="PRO_5035861837" evidence="1">
    <location>
        <begin position="17"/>
        <end position="61"/>
    </location>
</feature>
<name>A0A8S1SAQ9_PAROT</name>
<evidence type="ECO:0000256" key="1">
    <source>
        <dbReference type="SAM" id="SignalP"/>
    </source>
</evidence>
<dbReference type="Proteomes" id="UP000683925">
    <property type="component" value="Unassembled WGS sequence"/>
</dbReference>
<evidence type="ECO:0000313" key="3">
    <source>
        <dbReference type="Proteomes" id="UP000683925"/>
    </source>
</evidence>
<feature type="signal peptide" evidence="1">
    <location>
        <begin position="1"/>
        <end position="16"/>
    </location>
</feature>
<comment type="caution">
    <text evidence="2">The sequence shown here is derived from an EMBL/GenBank/DDBJ whole genome shotgun (WGS) entry which is preliminary data.</text>
</comment>
<protein>
    <submittedName>
        <fullName evidence="2">Uncharacterized protein</fullName>
    </submittedName>
</protein>
<organism evidence="2 3">
    <name type="scientific">Paramecium octaurelia</name>
    <dbReference type="NCBI Taxonomy" id="43137"/>
    <lineage>
        <taxon>Eukaryota</taxon>
        <taxon>Sar</taxon>
        <taxon>Alveolata</taxon>
        <taxon>Ciliophora</taxon>
        <taxon>Intramacronucleata</taxon>
        <taxon>Oligohymenophorea</taxon>
        <taxon>Peniculida</taxon>
        <taxon>Parameciidae</taxon>
        <taxon>Paramecium</taxon>
    </lineage>
</organism>
<accession>A0A8S1SAQ9</accession>
<reference evidence="2" key="1">
    <citation type="submission" date="2021-01" db="EMBL/GenBank/DDBJ databases">
        <authorList>
            <consortium name="Genoscope - CEA"/>
            <person name="William W."/>
        </authorList>
    </citation>
    <scope>NUCLEOTIDE SEQUENCE</scope>
</reference>
<evidence type="ECO:0000313" key="2">
    <source>
        <dbReference type="EMBL" id="CAD8136159.1"/>
    </source>
</evidence>
<sequence>MWLILIFGVIFLYINEQQLLSVESRVFINCQKFMIYQITSIYPPKQAIRFEIIQIILIIKI</sequence>